<keyword evidence="12" id="KW-1185">Reference proteome</keyword>
<keyword evidence="2" id="KW-1003">Cell membrane</keyword>
<comment type="subcellular location">
    <subcellularLocation>
        <location evidence="1">Cell membrane</location>
    </subcellularLocation>
</comment>
<evidence type="ECO:0000256" key="6">
    <source>
        <dbReference type="PROSITE-ProRule" id="PRU00284"/>
    </source>
</evidence>
<feature type="transmembrane region" description="Helical" evidence="8">
    <location>
        <begin position="190"/>
        <end position="209"/>
    </location>
</feature>
<dbReference type="CDD" id="cd06225">
    <property type="entry name" value="HAMP"/>
    <property type="match status" value="1"/>
</dbReference>
<evidence type="ECO:0000256" key="3">
    <source>
        <dbReference type="ARBA" id="ARBA00023136"/>
    </source>
</evidence>
<dbReference type="PROSITE" id="PS50885">
    <property type="entry name" value="HAMP"/>
    <property type="match status" value="1"/>
</dbReference>
<evidence type="ECO:0000256" key="1">
    <source>
        <dbReference type="ARBA" id="ARBA00004236"/>
    </source>
</evidence>
<feature type="domain" description="HAMP" evidence="10">
    <location>
        <begin position="210"/>
        <end position="263"/>
    </location>
</feature>
<keyword evidence="8" id="KW-1133">Transmembrane helix</keyword>
<evidence type="ECO:0000313" key="12">
    <source>
        <dbReference type="Proteomes" id="UP000192486"/>
    </source>
</evidence>
<evidence type="ECO:0000256" key="2">
    <source>
        <dbReference type="ARBA" id="ARBA00022475"/>
    </source>
</evidence>
<dbReference type="PANTHER" id="PTHR32089:SF112">
    <property type="entry name" value="LYSOZYME-LIKE PROTEIN-RELATED"/>
    <property type="match status" value="1"/>
</dbReference>
<dbReference type="Proteomes" id="UP000192486">
    <property type="component" value="Chromosome"/>
</dbReference>
<feature type="transmembrane region" description="Helical" evidence="8">
    <location>
        <begin position="12"/>
        <end position="31"/>
    </location>
</feature>
<keyword evidence="8" id="KW-0812">Transmembrane</keyword>
<dbReference type="Pfam" id="PF00672">
    <property type="entry name" value="HAMP"/>
    <property type="match status" value="1"/>
</dbReference>
<comment type="similarity">
    <text evidence="5">Belongs to the methyl-accepting chemotaxis (MCP) protein family.</text>
</comment>
<organism evidence="11 12">
    <name type="scientific">Sporosarcina ureae</name>
    <dbReference type="NCBI Taxonomy" id="1571"/>
    <lineage>
        <taxon>Bacteria</taxon>
        <taxon>Bacillati</taxon>
        <taxon>Bacillota</taxon>
        <taxon>Bacilli</taxon>
        <taxon>Bacillales</taxon>
        <taxon>Caryophanaceae</taxon>
        <taxon>Sporosarcina</taxon>
    </lineage>
</organism>
<sequence>MKVKDSLTFQLGSIIAGILVVMLIITSLATYKTAYDKLYDAAGIEAYGCANITTGLIRPGDMEKALAGEVDTQNELGKTLNWTTEHKNIFETQYILDLDGKIIALDDNLKASGFKPGDQFHLDKEAIADLLEHRHSTYSQPYEYGGIERLSGYAPIHEDQDASKEIIAVSVIDFDANIVKHRTWDVVRDGILISIIPMILASIGTGFLIRRKTKPITSLIEQAKEIADGNLAVQPTEVKSQDEVGDLARTLNRMTVNLQDMIATMNTTSQHLSENAGETSASLSEMREAITMVAHNIEEVVTAVTEGTSTAEHATGILTGLASGLNNTKQSADSMLVNSNETMKIALEGAKRAEEISYDMELIRNGSQQVGDTIQNLVESTTKIQNITGSIAGIAAQTNLLALNASIEAARAGEHGKGFAVVAEEVRNLAEQSNQEVLEVEKLVKDISDRIQQVITSTSENTKHITKGTETVKLTSQSLSNISVAVGETVKEIKNISNLMTSEAAKSTEAVQLIEHLTHAVQNIEDMTNNIAAAAEQTTASIEEISERSTQTNQMARELEVFVGSFELPK</sequence>
<name>A0ABN4YS38_SPOUR</name>
<feature type="coiled-coil region" evidence="7">
    <location>
        <begin position="423"/>
        <end position="450"/>
    </location>
</feature>
<keyword evidence="4 6" id="KW-0807">Transducer</keyword>
<dbReference type="SUPFAM" id="SSF58104">
    <property type="entry name" value="Methyl-accepting chemotaxis protein (MCP) signaling domain"/>
    <property type="match status" value="1"/>
</dbReference>
<evidence type="ECO:0000259" key="10">
    <source>
        <dbReference type="PROSITE" id="PS50885"/>
    </source>
</evidence>
<evidence type="ECO:0000256" key="7">
    <source>
        <dbReference type="SAM" id="Coils"/>
    </source>
</evidence>
<dbReference type="Gene3D" id="1.10.287.950">
    <property type="entry name" value="Methyl-accepting chemotaxis protein"/>
    <property type="match status" value="1"/>
</dbReference>
<keyword evidence="3 8" id="KW-0472">Membrane</keyword>
<dbReference type="InterPro" id="IPR003660">
    <property type="entry name" value="HAMP_dom"/>
</dbReference>
<dbReference type="SMART" id="SM00304">
    <property type="entry name" value="HAMP"/>
    <property type="match status" value="1"/>
</dbReference>
<evidence type="ECO:0000259" key="9">
    <source>
        <dbReference type="PROSITE" id="PS50111"/>
    </source>
</evidence>
<accession>A0ABN4YS38</accession>
<gene>
    <name evidence="11" type="ORF">SporoS204_01890</name>
</gene>
<keyword evidence="7" id="KW-0175">Coiled coil</keyword>
<proteinExistence type="inferred from homology"/>
<feature type="domain" description="Methyl-accepting transducer" evidence="9">
    <location>
        <begin position="282"/>
        <end position="546"/>
    </location>
</feature>
<dbReference type="Gene3D" id="6.10.340.10">
    <property type="match status" value="1"/>
</dbReference>
<evidence type="ECO:0000256" key="4">
    <source>
        <dbReference type="ARBA" id="ARBA00023224"/>
    </source>
</evidence>
<evidence type="ECO:0000256" key="5">
    <source>
        <dbReference type="ARBA" id="ARBA00029447"/>
    </source>
</evidence>
<dbReference type="Pfam" id="PF00015">
    <property type="entry name" value="MCPsignal"/>
    <property type="match status" value="1"/>
</dbReference>
<evidence type="ECO:0000313" key="11">
    <source>
        <dbReference type="EMBL" id="ARF15622.1"/>
    </source>
</evidence>
<reference evidence="11 12" key="1">
    <citation type="submission" date="2016-04" db="EMBL/GenBank/DDBJ databases">
        <title>Comparative Genomics and Epigenetics of Sporosarcina ureae.</title>
        <authorList>
            <person name="Oliver A.S."/>
            <person name="Cooper K.K."/>
        </authorList>
    </citation>
    <scope>NUCLEOTIDE SEQUENCE [LARGE SCALE GENOMIC DNA]</scope>
    <source>
        <strain evidence="11 12">S204</strain>
    </source>
</reference>
<dbReference type="SMART" id="SM00283">
    <property type="entry name" value="MA"/>
    <property type="match status" value="1"/>
</dbReference>
<dbReference type="PANTHER" id="PTHR32089">
    <property type="entry name" value="METHYL-ACCEPTING CHEMOTAXIS PROTEIN MCPB"/>
    <property type="match status" value="1"/>
</dbReference>
<dbReference type="PROSITE" id="PS50111">
    <property type="entry name" value="CHEMOTAXIS_TRANSDUC_2"/>
    <property type="match status" value="1"/>
</dbReference>
<protein>
    <submittedName>
        <fullName evidence="11">Chemotaxis protein</fullName>
    </submittedName>
</protein>
<dbReference type="EMBL" id="CP015108">
    <property type="protein sequence ID" value="ARF15622.1"/>
    <property type="molecule type" value="Genomic_DNA"/>
</dbReference>
<dbReference type="RefSeq" id="WP_029053742.1">
    <property type="nucleotide sequence ID" value="NZ_CP015108.1"/>
</dbReference>
<evidence type="ECO:0000256" key="8">
    <source>
        <dbReference type="SAM" id="Phobius"/>
    </source>
</evidence>
<dbReference type="InterPro" id="IPR004089">
    <property type="entry name" value="MCPsignal_dom"/>
</dbReference>